<dbReference type="EMBL" id="MU275887">
    <property type="protein sequence ID" value="KAI0048418.1"/>
    <property type="molecule type" value="Genomic_DNA"/>
</dbReference>
<accession>A0ACB8RW59</accession>
<evidence type="ECO:0000313" key="2">
    <source>
        <dbReference type="Proteomes" id="UP000814033"/>
    </source>
</evidence>
<gene>
    <name evidence="1" type="ORF">FA95DRAFT_1558072</name>
</gene>
<sequence>MHVAPGWPAGEKTTTSRSMIPCANRMGDHINARRWQPSSGASNALARDRGTRAKERLPEAPSCQQSLSEEKNKNSAKHCYHELTASRNYGCPRYPPTTAILHSNHDSTSDGSRAISISNTAPPSQGVPVRSSEERVHAKIMPLGMPCIARSSWEPMSYVGMIGDGGRCRVARGWVLATMARGRKG</sequence>
<keyword evidence="2" id="KW-1185">Reference proteome</keyword>
<reference evidence="1" key="1">
    <citation type="submission" date="2021-02" db="EMBL/GenBank/DDBJ databases">
        <authorList>
            <consortium name="DOE Joint Genome Institute"/>
            <person name="Ahrendt S."/>
            <person name="Looney B.P."/>
            <person name="Miyauchi S."/>
            <person name="Morin E."/>
            <person name="Drula E."/>
            <person name="Courty P.E."/>
            <person name="Chicoki N."/>
            <person name="Fauchery L."/>
            <person name="Kohler A."/>
            <person name="Kuo A."/>
            <person name="Labutti K."/>
            <person name="Pangilinan J."/>
            <person name="Lipzen A."/>
            <person name="Riley R."/>
            <person name="Andreopoulos W."/>
            <person name="He G."/>
            <person name="Johnson J."/>
            <person name="Barry K.W."/>
            <person name="Grigoriev I.V."/>
            <person name="Nagy L."/>
            <person name="Hibbett D."/>
            <person name="Henrissat B."/>
            <person name="Matheny P.B."/>
            <person name="Labbe J."/>
            <person name="Martin F."/>
        </authorList>
    </citation>
    <scope>NUCLEOTIDE SEQUENCE</scope>
    <source>
        <strain evidence="1">FP105234-sp</strain>
    </source>
</reference>
<comment type="caution">
    <text evidence="1">The sequence shown here is derived from an EMBL/GenBank/DDBJ whole genome shotgun (WGS) entry which is preliminary data.</text>
</comment>
<protein>
    <submittedName>
        <fullName evidence="1">Uncharacterized protein</fullName>
    </submittedName>
</protein>
<evidence type="ECO:0000313" key="1">
    <source>
        <dbReference type="EMBL" id="KAI0048418.1"/>
    </source>
</evidence>
<name>A0ACB8RW59_9AGAM</name>
<proteinExistence type="predicted"/>
<organism evidence="1 2">
    <name type="scientific">Auriscalpium vulgare</name>
    <dbReference type="NCBI Taxonomy" id="40419"/>
    <lineage>
        <taxon>Eukaryota</taxon>
        <taxon>Fungi</taxon>
        <taxon>Dikarya</taxon>
        <taxon>Basidiomycota</taxon>
        <taxon>Agaricomycotina</taxon>
        <taxon>Agaricomycetes</taxon>
        <taxon>Russulales</taxon>
        <taxon>Auriscalpiaceae</taxon>
        <taxon>Auriscalpium</taxon>
    </lineage>
</organism>
<dbReference type="Proteomes" id="UP000814033">
    <property type="component" value="Unassembled WGS sequence"/>
</dbReference>
<reference evidence="1" key="2">
    <citation type="journal article" date="2022" name="New Phytol.">
        <title>Evolutionary transition to the ectomycorrhizal habit in the genomes of a hyperdiverse lineage of mushroom-forming fungi.</title>
        <authorList>
            <person name="Looney B."/>
            <person name="Miyauchi S."/>
            <person name="Morin E."/>
            <person name="Drula E."/>
            <person name="Courty P.E."/>
            <person name="Kohler A."/>
            <person name="Kuo A."/>
            <person name="LaButti K."/>
            <person name="Pangilinan J."/>
            <person name="Lipzen A."/>
            <person name="Riley R."/>
            <person name="Andreopoulos W."/>
            <person name="He G."/>
            <person name="Johnson J."/>
            <person name="Nolan M."/>
            <person name="Tritt A."/>
            <person name="Barry K.W."/>
            <person name="Grigoriev I.V."/>
            <person name="Nagy L.G."/>
            <person name="Hibbett D."/>
            <person name="Henrissat B."/>
            <person name="Matheny P.B."/>
            <person name="Labbe J."/>
            <person name="Martin F.M."/>
        </authorList>
    </citation>
    <scope>NUCLEOTIDE SEQUENCE</scope>
    <source>
        <strain evidence="1">FP105234-sp</strain>
    </source>
</reference>